<dbReference type="RefSeq" id="WP_407048761.1">
    <property type="nucleotide sequence ID" value="NZ_CP158568.1"/>
</dbReference>
<accession>A0AAU7X6G7</accession>
<proteinExistence type="predicted"/>
<evidence type="ECO:0000313" key="2">
    <source>
        <dbReference type="EMBL" id="XBY43661.1"/>
    </source>
</evidence>
<sequence length="377" mass="39561">MGSRIRVALATLVLTASAGSALAQVKNQDVVSDYGVTVGWKIRATVRNGEPYACNALPPGGAGRISDFVRYVKDDKTAVLVANMGLPVGVQQQGSIEAGRASELVTVSPAPKGVKDRIWLSAAAEAMLRQGGTATLQIGGRRFDIPTAGMGQVMGATADCVNAMRKSGGAPGPAVDAMPATGGNTVAYCDAYAKYMASTATRGAQMKCESIAKASTSPTGYYDWCMRTPKARVDEERGMRQVVYDGCAASAGGVTGDQTPKAGVMPNPSAPQLPKPGEASFALQTPGYPATVRITIFKDMKFFGGAANASGTRNDTVEGRIYPDGRIVFTRRDPEHGDCLEPYEGRFVGRIASGTHQGCTAREGAIGRKYDWTMTPK</sequence>
<name>A0AAU7X6G7_9HYPH</name>
<gene>
    <name evidence="2" type="ORF">ABS361_16475</name>
</gene>
<dbReference type="KEGG" id="mflg:ABS361_16475"/>
<feature type="chain" id="PRO_5043369584" evidence="1">
    <location>
        <begin position="24"/>
        <end position="377"/>
    </location>
</feature>
<feature type="signal peptide" evidence="1">
    <location>
        <begin position="1"/>
        <end position="23"/>
    </location>
</feature>
<keyword evidence="1" id="KW-0732">Signal</keyword>
<reference evidence="2" key="1">
    <citation type="submission" date="2024-06" db="EMBL/GenBank/DDBJ databases">
        <title>Methylostella associata gen. nov., sp. nov., a novel Ancalomicrobiaceae-affiliated facultatively methylotrophic bacteria that feed on methanotrophs of the genus Methylococcus.</title>
        <authorList>
            <person name="Saltykova V."/>
            <person name="Danilova O.V."/>
            <person name="Oshkin I.Y."/>
            <person name="Belova S.E."/>
            <person name="Pimenov N.V."/>
            <person name="Dedysh S.N."/>
        </authorList>
    </citation>
    <scope>NUCLEOTIDE SEQUENCE</scope>
    <source>
        <strain evidence="2">S20</strain>
    </source>
</reference>
<dbReference type="EMBL" id="CP158568">
    <property type="protein sequence ID" value="XBY43661.1"/>
    <property type="molecule type" value="Genomic_DNA"/>
</dbReference>
<dbReference type="AlphaFoldDB" id="A0AAU7X6G7"/>
<evidence type="ECO:0000256" key="1">
    <source>
        <dbReference type="SAM" id="SignalP"/>
    </source>
</evidence>
<protein>
    <submittedName>
        <fullName evidence="2">Uncharacterized protein</fullName>
    </submittedName>
</protein>
<organism evidence="2">
    <name type="scientific">Methyloraptor flagellatus</name>
    <dbReference type="NCBI Taxonomy" id="3162530"/>
    <lineage>
        <taxon>Bacteria</taxon>
        <taxon>Pseudomonadati</taxon>
        <taxon>Pseudomonadota</taxon>
        <taxon>Alphaproteobacteria</taxon>
        <taxon>Hyphomicrobiales</taxon>
        <taxon>Ancalomicrobiaceae</taxon>
        <taxon>Methyloraptor</taxon>
    </lineage>
</organism>